<evidence type="ECO:0008006" key="4">
    <source>
        <dbReference type="Google" id="ProtNLM"/>
    </source>
</evidence>
<keyword evidence="1" id="KW-0472">Membrane</keyword>
<gene>
    <name evidence="2" type="ORF">SAMN04244559_02793</name>
</gene>
<organism evidence="2 3">
    <name type="scientific">Magnetospirillum fulvum</name>
    <name type="common">Rhodospirillum fulvum</name>
    <dbReference type="NCBI Taxonomy" id="1082"/>
    <lineage>
        <taxon>Bacteria</taxon>
        <taxon>Pseudomonadati</taxon>
        <taxon>Pseudomonadota</taxon>
        <taxon>Alphaproteobacteria</taxon>
        <taxon>Rhodospirillales</taxon>
        <taxon>Rhodospirillaceae</taxon>
        <taxon>Magnetospirillum</taxon>
    </lineage>
</organism>
<keyword evidence="3" id="KW-1185">Reference proteome</keyword>
<keyword evidence="1" id="KW-1133">Transmembrane helix</keyword>
<sequence>MRPIAIVLAMSLILIGGTGCSDMKRWEQRALSGGAIGAAAGGSIAYVAGGPVLGAALLGGAAGAAIGGLTTDNSSHHK</sequence>
<evidence type="ECO:0000313" key="2">
    <source>
        <dbReference type="EMBL" id="SEH52468.1"/>
    </source>
</evidence>
<name>A0A1H6IXL4_MAGFU</name>
<dbReference type="AlphaFoldDB" id="A0A1H6IXL4"/>
<dbReference type="RefSeq" id="WP_074769601.1">
    <property type="nucleotide sequence ID" value="NZ_FNWO01000012.1"/>
</dbReference>
<proteinExistence type="predicted"/>
<dbReference type="PROSITE" id="PS51257">
    <property type="entry name" value="PROKAR_LIPOPROTEIN"/>
    <property type="match status" value="1"/>
</dbReference>
<reference evidence="3" key="1">
    <citation type="submission" date="2016-10" db="EMBL/GenBank/DDBJ databases">
        <authorList>
            <person name="Varghese N."/>
            <person name="Submissions S."/>
        </authorList>
    </citation>
    <scope>NUCLEOTIDE SEQUENCE [LARGE SCALE GENOMIC DNA]</scope>
    <source>
        <strain evidence="3">DSM 13234</strain>
    </source>
</reference>
<evidence type="ECO:0000313" key="3">
    <source>
        <dbReference type="Proteomes" id="UP000182983"/>
    </source>
</evidence>
<evidence type="ECO:0000256" key="1">
    <source>
        <dbReference type="SAM" id="Phobius"/>
    </source>
</evidence>
<accession>A0A1H6IXL4</accession>
<dbReference type="EMBL" id="FNWO01000012">
    <property type="protein sequence ID" value="SEH52468.1"/>
    <property type="molecule type" value="Genomic_DNA"/>
</dbReference>
<keyword evidence="1" id="KW-0812">Transmembrane</keyword>
<protein>
    <recommendedName>
        <fullName evidence="4">Glycine zipper domain-containing protein</fullName>
    </recommendedName>
</protein>
<feature type="transmembrane region" description="Helical" evidence="1">
    <location>
        <begin position="44"/>
        <end position="69"/>
    </location>
</feature>
<dbReference type="Proteomes" id="UP000182983">
    <property type="component" value="Unassembled WGS sequence"/>
</dbReference>